<keyword evidence="3" id="KW-1185">Reference proteome</keyword>
<evidence type="ECO:0000313" key="3">
    <source>
        <dbReference type="Proteomes" id="UP000620874"/>
    </source>
</evidence>
<evidence type="ECO:0000256" key="1">
    <source>
        <dbReference type="SAM" id="SignalP"/>
    </source>
</evidence>
<dbReference type="RefSeq" id="WP_143270415.1">
    <property type="nucleotide sequence ID" value="NZ_JACSPP010000060.1"/>
</dbReference>
<sequence>MKKILCAFILITFVNISSRTIFAQNHYMEIDSLLIHYVDFNLMTMVDISCDNFESALVYKTVVLRDSSCIAELTDIFLGKKCKTEQPIDVRCKIYMFTPQGIKVMCLGKYILCYNGNSYKINTLFIDKVKELILKGEKVLNDTIITHTPILLIKQDVFYNYVRQRCLPIMKKEKIDSLKIIVDFCIDRKGHTVDVSIKGWKNQFVSNSLQDEITRLFQEHLKWSASENRSHKVRKVLPLVLVSD</sequence>
<organism evidence="2 3">
    <name type="scientific">Phocaeicola intestinalis</name>
    <dbReference type="NCBI Taxonomy" id="2762212"/>
    <lineage>
        <taxon>Bacteria</taxon>
        <taxon>Pseudomonadati</taxon>
        <taxon>Bacteroidota</taxon>
        <taxon>Bacteroidia</taxon>
        <taxon>Bacteroidales</taxon>
        <taxon>Bacteroidaceae</taxon>
        <taxon>Phocaeicola</taxon>
    </lineage>
</organism>
<name>A0ABR8YBM1_9BACT</name>
<keyword evidence="1" id="KW-0732">Signal</keyword>
<evidence type="ECO:0000313" key="2">
    <source>
        <dbReference type="EMBL" id="MBD8041617.1"/>
    </source>
</evidence>
<gene>
    <name evidence="2" type="ORF">H9625_14455</name>
</gene>
<accession>A0ABR8YBM1</accession>
<feature type="chain" id="PRO_5045754555" description="TonB C-terminal domain-containing protein" evidence="1">
    <location>
        <begin position="24"/>
        <end position="244"/>
    </location>
</feature>
<feature type="signal peptide" evidence="1">
    <location>
        <begin position="1"/>
        <end position="23"/>
    </location>
</feature>
<reference evidence="2 3" key="1">
    <citation type="submission" date="2020-08" db="EMBL/GenBank/DDBJ databases">
        <title>A Genomic Blueprint of the Chicken Gut Microbiome.</title>
        <authorList>
            <person name="Gilroy R."/>
            <person name="Ravi A."/>
            <person name="Getino M."/>
            <person name="Pursley I."/>
            <person name="Horton D.L."/>
            <person name="Alikhan N.-F."/>
            <person name="Baker D."/>
            <person name="Gharbi K."/>
            <person name="Hall N."/>
            <person name="Watson M."/>
            <person name="Adriaenssens E.M."/>
            <person name="Foster-Nyarko E."/>
            <person name="Jarju S."/>
            <person name="Secka A."/>
            <person name="Antonio M."/>
            <person name="Oren A."/>
            <person name="Chaudhuri R."/>
            <person name="La Ragione R.M."/>
            <person name="Hildebrand F."/>
            <person name="Pallen M.J."/>
        </authorList>
    </citation>
    <scope>NUCLEOTIDE SEQUENCE [LARGE SCALE GENOMIC DNA]</scope>
    <source>
        <strain evidence="2 3">Sa1CVN1</strain>
    </source>
</reference>
<comment type="caution">
    <text evidence="2">The sequence shown here is derived from an EMBL/GenBank/DDBJ whole genome shotgun (WGS) entry which is preliminary data.</text>
</comment>
<evidence type="ECO:0008006" key="4">
    <source>
        <dbReference type="Google" id="ProtNLM"/>
    </source>
</evidence>
<protein>
    <recommendedName>
        <fullName evidence="4">TonB C-terminal domain-containing protein</fullName>
    </recommendedName>
</protein>
<dbReference type="Proteomes" id="UP000620874">
    <property type="component" value="Unassembled WGS sequence"/>
</dbReference>
<proteinExistence type="predicted"/>
<dbReference type="EMBL" id="JACSPP010000060">
    <property type="protein sequence ID" value="MBD8041617.1"/>
    <property type="molecule type" value="Genomic_DNA"/>
</dbReference>